<dbReference type="AlphaFoldDB" id="A0A239NI31"/>
<proteinExistence type="predicted"/>
<accession>A0A239NI31</accession>
<dbReference type="RefSeq" id="WP_089329801.1">
    <property type="nucleotide sequence ID" value="NZ_FZOR01000041.1"/>
</dbReference>
<feature type="region of interest" description="Disordered" evidence="1">
    <location>
        <begin position="390"/>
        <end position="436"/>
    </location>
</feature>
<organism evidence="2 3">
    <name type="scientific">Actinomadura meyerae</name>
    <dbReference type="NCBI Taxonomy" id="240840"/>
    <lineage>
        <taxon>Bacteria</taxon>
        <taxon>Bacillati</taxon>
        <taxon>Actinomycetota</taxon>
        <taxon>Actinomycetes</taxon>
        <taxon>Streptosporangiales</taxon>
        <taxon>Thermomonosporaceae</taxon>
        <taxon>Actinomadura</taxon>
    </lineage>
</organism>
<reference evidence="2 3" key="1">
    <citation type="submission" date="2017-06" db="EMBL/GenBank/DDBJ databases">
        <authorList>
            <person name="Kim H.J."/>
            <person name="Triplett B.A."/>
        </authorList>
    </citation>
    <scope>NUCLEOTIDE SEQUENCE [LARGE SCALE GENOMIC DNA]</scope>
    <source>
        <strain evidence="2 3">DSM 44715</strain>
    </source>
</reference>
<sequence>MSGSEGYGWIYAAAEAAREQARRRELAARLAELRAEARQLEKRLRRKGSRDLRAGASDIAEAGTGESADALAARVAAAEAVVGTLRDESGRLATRELAERLSRHRPPRTSRPAAARTRAADGGAPARSEGSALRERDVTEVRESLLVRAEDLLTEEAARCHADDLEGLAALTSGITTARTVQAARTALRTLEERVVASIERRAKSDQDERTRAGLRALARHAAEADRPRLLAAIDHGSDLEAVSDLVTEAVAEADRAAARERAADKVAAATAEALREIGCEVGEDFATVLAADGDRIVDLGEDFRDRLARAEHAAGAPPGAWRADRYALRVTMQGSRGSMRASVVLAPGEEPDPLVDTAAQQAFCDMSFNDKVRDLAKDWRGLDIRRSYRLRPGQMPPPAAAEESWQAVEQTRSRRRRRHSAGRTNERARERRHDR</sequence>
<protein>
    <submittedName>
        <fullName evidence="2">Uncharacterized protein</fullName>
    </submittedName>
</protein>
<feature type="region of interest" description="Disordered" evidence="1">
    <location>
        <begin position="98"/>
        <end position="136"/>
    </location>
</feature>
<keyword evidence="3" id="KW-1185">Reference proteome</keyword>
<evidence type="ECO:0000256" key="1">
    <source>
        <dbReference type="SAM" id="MobiDB-lite"/>
    </source>
</evidence>
<dbReference type="EMBL" id="FZOR01000041">
    <property type="protein sequence ID" value="SNT54103.1"/>
    <property type="molecule type" value="Genomic_DNA"/>
</dbReference>
<feature type="region of interest" description="Disordered" evidence="1">
    <location>
        <begin position="44"/>
        <end position="64"/>
    </location>
</feature>
<feature type="compositionally biased region" description="Low complexity" evidence="1">
    <location>
        <begin position="110"/>
        <end position="127"/>
    </location>
</feature>
<feature type="compositionally biased region" description="Basic and acidic residues" evidence="1">
    <location>
        <begin position="425"/>
        <end position="436"/>
    </location>
</feature>
<evidence type="ECO:0000313" key="2">
    <source>
        <dbReference type="EMBL" id="SNT54103.1"/>
    </source>
</evidence>
<dbReference type="Proteomes" id="UP000198318">
    <property type="component" value="Unassembled WGS sequence"/>
</dbReference>
<evidence type="ECO:0000313" key="3">
    <source>
        <dbReference type="Proteomes" id="UP000198318"/>
    </source>
</evidence>
<name>A0A239NI31_9ACTN</name>
<gene>
    <name evidence="2" type="ORF">SAMN05443665_104137</name>
</gene>